<comment type="caution">
    <text evidence="2">The sequence shown here is derived from an EMBL/GenBank/DDBJ whole genome shotgun (WGS) entry which is preliminary data.</text>
</comment>
<dbReference type="RefSeq" id="WP_116852065.1">
    <property type="nucleotide sequence ID" value="NZ_QTJV01000001.1"/>
</dbReference>
<dbReference type="EMBL" id="QTJV01000001">
    <property type="protein sequence ID" value="RFM36745.1"/>
    <property type="molecule type" value="Genomic_DNA"/>
</dbReference>
<feature type="region of interest" description="Disordered" evidence="1">
    <location>
        <begin position="1"/>
        <end position="45"/>
    </location>
</feature>
<evidence type="ECO:0000256" key="1">
    <source>
        <dbReference type="SAM" id="MobiDB-lite"/>
    </source>
</evidence>
<evidence type="ECO:0008006" key="4">
    <source>
        <dbReference type="Google" id="ProtNLM"/>
    </source>
</evidence>
<dbReference type="AlphaFoldDB" id="A0A3E1P979"/>
<reference evidence="2 3" key="1">
    <citation type="submission" date="2018-08" db="EMBL/GenBank/DDBJ databases">
        <title>Chitinophaga sp. K20C18050901, a novel bacterium isolated from forest soil.</title>
        <authorList>
            <person name="Wang C."/>
        </authorList>
    </citation>
    <scope>NUCLEOTIDE SEQUENCE [LARGE SCALE GENOMIC DNA]</scope>
    <source>
        <strain evidence="2 3">K20C18050901</strain>
    </source>
</reference>
<dbReference type="Proteomes" id="UP000261174">
    <property type="component" value="Unassembled WGS sequence"/>
</dbReference>
<proteinExistence type="predicted"/>
<protein>
    <recommendedName>
        <fullName evidence="4">1,4-alpha-glucan branching enzyme</fullName>
    </recommendedName>
</protein>
<accession>A0A3E1P979</accession>
<gene>
    <name evidence="2" type="ORF">DXN04_04385</name>
</gene>
<sequence>MSSLSNTTTDHETIRQWVEERKGKPAQVEGTGNKKEPGVLRIDFPGNDSGRLQEISWEQFFEKFDEESLAFLYQEKTADGEVSYFNKLISRENESK</sequence>
<organism evidence="2 3">
    <name type="scientific">Chitinophaga silvisoli</name>
    <dbReference type="NCBI Taxonomy" id="2291814"/>
    <lineage>
        <taxon>Bacteria</taxon>
        <taxon>Pseudomonadati</taxon>
        <taxon>Bacteroidota</taxon>
        <taxon>Chitinophagia</taxon>
        <taxon>Chitinophagales</taxon>
        <taxon>Chitinophagaceae</taxon>
        <taxon>Chitinophaga</taxon>
    </lineage>
</organism>
<feature type="compositionally biased region" description="Basic and acidic residues" evidence="1">
    <location>
        <begin position="9"/>
        <end position="23"/>
    </location>
</feature>
<name>A0A3E1P979_9BACT</name>
<evidence type="ECO:0000313" key="2">
    <source>
        <dbReference type="EMBL" id="RFM36745.1"/>
    </source>
</evidence>
<evidence type="ECO:0000313" key="3">
    <source>
        <dbReference type="Proteomes" id="UP000261174"/>
    </source>
</evidence>
<keyword evidence="3" id="KW-1185">Reference proteome</keyword>
<dbReference type="OrthoDB" id="9808866at2"/>